<accession>A0A1F5EP76</accession>
<dbReference type="EMBL" id="MFAA01000013">
    <property type="protein sequence ID" value="OGD69201.1"/>
    <property type="molecule type" value="Genomic_DNA"/>
</dbReference>
<reference evidence="1 2" key="1">
    <citation type="journal article" date="2016" name="Nat. Commun.">
        <title>Thousands of microbial genomes shed light on interconnected biogeochemical processes in an aquifer system.</title>
        <authorList>
            <person name="Anantharaman K."/>
            <person name="Brown C.T."/>
            <person name="Hug L.A."/>
            <person name="Sharon I."/>
            <person name="Castelle C.J."/>
            <person name="Probst A.J."/>
            <person name="Thomas B.C."/>
            <person name="Singh A."/>
            <person name="Wilkins M.J."/>
            <person name="Karaoz U."/>
            <person name="Brodie E.L."/>
            <person name="Williams K.H."/>
            <person name="Hubbard S.S."/>
            <person name="Banfield J.F."/>
        </authorList>
    </citation>
    <scope>NUCLEOTIDE SEQUENCE [LARGE SCALE GENOMIC DNA]</scope>
</reference>
<gene>
    <name evidence="1" type="ORF">A3E89_01660</name>
</gene>
<proteinExistence type="predicted"/>
<evidence type="ECO:0000313" key="2">
    <source>
        <dbReference type="Proteomes" id="UP000185891"/>
    </source>
</evidence>
<protein>
    <submittedName>
        <fullName evidence="1">Uncharacterized protein</fullName>
    </submittedName>
</protein>
<dbReference type="AlphaFoldDB" id="A0A1F5EP76"/>
<name>A0A1F5EP76_9BACT</name>
<comment type="caution">
    <text evidence="1">The sequence shown here is derived from an EMBL/GenBank/DDBJ whole genome shotgun (WGS) entry which is preliminary data.</text>
</comment>
<organism evidence="1 2">
    <name type="scientific">Candidatus Campbellbacteria bacterium RIFCSPHIGHO2_12_FULL_35_10</name>
    <dbReference type="NCBI Taxonomy" id="1797578"/>
    <lineage>
        <taxon>Bacteria</taxon>
        <taxon>Candidatus Campbelliibacteriota</taxon>
    </lineage>
</organism>
<dbReference type="Proteomes" id="UP000185891">
    <property type="component" value="Unassembled WGS sequence"/>
</dbReference>
<evidence type="ECO:0000313" key="1">
    <source>
        <dbReference type="EMBL" id="OGD69201.1"/>
    </source>
</evidence>
<sequence length="85" mass="9352">MDHFASLVKTDEKAKLFRPLTTAKLSSSRALAKRSMGFITQSNKIKSAGRRFCLELAPNPYLPAGRPLGTQNPATKCRGAIFNEK</sequence>